<dbReference type="AlphaFoldDB" id="A0A4P7W359"/>
<dbReference type="Gene3D" id="3.40.50.450">
    <property type="match status" value="1"/>
</dbReference>
<dbReference type="GO" id="GO:0009294">
    <property type="term" value="P:DNA-mediated transformation"/>
    <property type="evidence" value="ECO:0007669"/>
    <property type="project" value="InterPro"/>
</dbReference>
<dbReference type="Pfam" id="PF02481">
    <property type="entry name" value="DNA_processg_A"/>
    <property type="match status" value="1"/>
</dbReference>
<organism evidence="3 4">
    <name type="scientific">Duncaniella dubosii</name>
    <dbReference type="NCBI Taxonomy" id="2518971"/>
    <lineage>
        <taxon>Bacteria</taxon>
        <taxon>Pseudomonadati</taxon>
        <taxon>Bacteroidota</taxon>
        <taxon>Bacteroidia</taxon>
        <taxon>Bacteroidales</taxon>
        <taxon>Muribaculaceae</taxon>
        <taxon>Duncaniella</taxon>
    </lineage>
</organism>
<dbReference type="InterPro" id="IPR003488">
    <property type="entry name" value="DprA"/>
</dbReference>
<dbReference type="EMBL" id="CP039396">
    <property type="protein sequence ID" value="QCD41860.1"/>
    <property type="molecule type" value="Genomic_DNA"/>
</dbReference>
<evidence type="ECO:0000259" key="2">
    <source>
        <dbReference type="Pfam" id="PF02481"/>
    </source>
</evidence>
<dbReference type="KEGG" id="ddb:E7747_05900"/>
<dbReference type="Proteomes" id="UP000297149">
    <property type="component" value="Chromosome"/>
</dbReference>
<gene>
    <name evidence="3" type="ORF">E7747_05900</name>
</gene>
<dbReference type="InterPro" id="IPR057666">
    <property type="entry name" value="DrpA_SLOG"/>
</dbReference>
<evidence type="ECO:0000313" key="4">
    <source>
        <dbReference type="Proteomes" id="UP000297149"/>
    </source>
</evidence>
<dbReference type="RefSeq" id="WP_136414725.1">
    <property type="nucleotide sequence ID" value="NZ_CP039396.1"/>
</dbReference>
<evidence type="ECO:0000313" key="3">
    <source>
        <dbReference type="EMBL" id="QCD41860.1"/>
    </source>
</evidence>
<sequence>MEKLNIDEVMALQMSGMPTSQIIKTNLAEFDRLYDEDPQLEEYIAKANSILDRQEKLGIVSISCQDSRFPDRLLAIGADCPAVIHCKGNLKLLEAEKAVAVIGARSADKEGNTKAYQLGADYARKGYVVVSGLALGCDAAAHRGCLDVKGGTIAVVGNGLDITHPRENKVLEDSILRNGGLMLSEQPIGVKANPTRLVARNRLQAALSEAVILAQCPAQSGSLHTMRFARKYGKESLAATFRQRTEANAGNYDLIEQNLAKPI</sequence>
<feature type="domain" description="Smf/DprA SLOG" evidence="2">
    <location>
        <begin position="62"/>
        <end position="262"/>
    </location>
</feature>
<reference evidence="4" key="1">
    <citation type="submission" date="2019-02" db="EMBL/GenBank/DDBJ databases">
        <title>Isolation and identification of novel species under the genus Muribaculum.</title>
        <authorList>
            <person name="Miyake S."/>
            <person name="Ding Y."/>
            <person name="Low A."/>
            <person name="Soh M."/>
            <person name="Seedorf H."/>
        </authorList>
    </citation>
    <scope>NUCLEOTIDE SEQUENCE [LARGE SCALE GENOMIC DNA]</scope>
    <source>
        <strain evidence="4">H5</strain>
    </source>
</reference>
<keyword evidence="4" id="KW-1185">Reference proteome</keyword>
<evidence type="ECO:0000256" key="1">
    <source>
        <dbReference type="ARBA" id="ARBA00006525"/>
    </source>
</evidence>
<dbReference type="SUPFAM" id="SSF102405">
    <property type="entry name" value="MCP/YpsA-like"/>
    <property type="match status" value="1"/>
</dbReference>
<dbReference type="PANTHER" id="PTHR43022:SF1">
    <property type="entry name" value="PROTEIN SMF"/>
    <property type="match status" value="1"/>
</dbReference>
<comment type="similarity">
    <text evidence="1">Belongs to the DprA/Smf family.</text>
</comment>
<dbReference type="PANTHER" id="PTHR43022">
    <property type="entry name" value="PROTEIN SMF"/>
    <property type="match status" value="1"/>
</dbReference>
<accession>A0A4P7W359</accession>
<protein>
    <submittedName>
        <fullName evidence="3">DNA-processing protein DprA</fullName>
    </submittedName>
</protein>
<proteinExistence type="inferred from homology"/>
<name>A0A4P7W359_9BACT</name>